<proteinExistence type="predicted"/>
<feature type="non-terminal residue" evidence="2">
    <location>
        <position position="1"/>
    </location>
</feature>
<reference evidence="2" key="1">
    <citation type="submission" date="2020-11" db="EMBL/GenBank/DDBJ databases">
        <authorList>
            <consortium name="DOE Joint Genome Institute"/>
            <person name="Ahrendt S."/>
            <person name="Riley R."/>
            <person name="Andreopoulos W."/>
            <person name="Labutti K."/>
            <person name="Pangilinan J."/>
            <person name="Ruiz-Duenas F.J."/>
            <person name="Barrasa J.M."/>
            <person name="Sanchez-Garcia M."/>
            <person name="Camarero S."/>
            <person name="Miyauchi S."/>
            <person name="Serrano A."/>
            <person name="Linde D."/>
            <person name="Babiker R."/>
            <person name="Drula E."/>
            <person name="Ayuso-Fernandez I."/>
            <person name="Pacheco R."/>
            <person name="Padilla G."/>
            <person name="Ferreira P."/>
            <person name="Barriuso J."/>
            <person name="Kellner H."/>
            <person name="Castanera R."/>
            <person name="Alfaro M."/>
            <person name="Ramirez L."/>
            <person name="Pisabarro A.G."/>
            <person name="Kuo A."/>
            <person name="Tritt A."/>
            <person name="Lipzen A."/>
            <person name="He G."/>
            <person name="Yan M."/>
            <person name="Ng V."/>
            <person name="Cullen D."/>
            <person name="Martin F."/>
            <person name="Rosso M.-N."/>
            <person name="Henrissat B."/>
            <person name="Hibbett D."/>
            <person name="Martinez A.T."/>
            <person name="Grigoriev I.V."/>
        </authorList>
    </citation>
    <scope>NUCLEOTIDE SEQUENCE</scope>
    <source>
        <strain evidence="2">MF-IS2</strain>
    </source>
</reference>
<sequence>QVIILVKSVTWSIRLDKLLVSHFINLHSGLSWEERIKRYTIFKAFEKRMLVATDIFGRETDTDRANIIVNYNRPPDLDSCLNLVGYVHFQTDSDEILIIASLVMRVALALSILPRTWSRYCCRTSSLPEPPLLHFLPPARRPQRQYDAPLVRAVGLTAAQLPRGQRLFDSFPPFFTYYFSFSSLVSDFDNEVGG</sequence>
<dbReference type="EMBL" id="MU151651">
    <property type="protein sequence ID" value="KAF9442332.1"/>
    <property type="molecule type" value="Genomic_DNA"/>
</dbReference>
<comment type="caution">
    <text evidence="2">The sequence shown here is derived from an EMBL/GenBank/DDBJ whole genome shotgun (WGS) entry which is preliminary data.</text>
</comment>
<accession>A0A9P5X2T6</accession>
<evidence type="ECO:0000259" key="1">
    <source>
        <dbReference type="PROSITE" id="PS51194"/>
    </source>
</evidence>
<dbReference type="InterPro" id="IPR027417">
    <property type="entry name" value="P-loop_NTPase"/>
</dbReference>
<evidence type="ECO:0000313" key="2">
    <source>
        <dbReference type="EMBL" id="KAF9442332.1"/>
    </source>
</evidence>
<protein>
    <recommendedName>
        <fullName evidence="1">Helicase C-terminal domain-containing protein</fullName>
    </recommendedName>
</protein>
<gene>
    <name evidence="2" type="ORF">P691DRAFT_681667</name>
</gene>
<dbReference type="InterPro" id="IPR001650">
    <property type="entry name" value="Helicase_C-like"/>
</dbReference>
<name>A0A9P5X2T6_9AGAR</name>
<dbReference type="PROSITE" id="PS51194">
    <property type="entry name" value="HELICASE_CTER"/>
    <property type="match status" value="1"/>
</dbReference>
<keyword evidence="3" id="KW-1185">Reference proteome</keyword>
<organism evidence="2 3">
    <name type="scientific">Macrolepiota fuliginosa MF-IS2</name>
    <dbReference type="NCBI Taxonomy" id="1400762"/>
    <lineage>
        <taxon>Eukaryota</taxon>
        <taxon>Fungi</taxon>
        <taxon>Dikarya</taxon>
        <taxon>Basidiomycota</taxon>
        <taxon>Agaricomycotina</taxon>
        <taxon>Agaricomycetes</taxon>
        <taxon>Agaricomycetidae</taxon>
        <taxon>Agaricales</taxon>
        <taxon>Agaricineae</taxon>
        <taxon>Agaricaceae</taxon>
        <taxon>Macrolepiota</taxon>
    </lineage>
</organism>
<dbReference type="Pfam" id="PF00271">
    <property type="entry name" value="Helicase_C"/>
    <property type="match status" value="1"/>
</dbReference>
<dbReference type="Gene3D" id="3.40.50.300">
    <property type="entry name" value="P-loop containing nucleotide triphosphate hydrolases"/>
    <property type="match status" value="1"/>
</dbReference>
<dbReference type="Proteomes" id="UP000807342">
    <property type="component" value="Unassembled WGS sequence"/>
</dbReference>
<evidence type="ECO:0000313" key="3">
    <source>
        <dbReference type="Proteomes" id="UP000807342"/>
    </source>
</evidence>
<dbReference type="OrthoDB" id="10265785at2759"/>
<dbReference type="AlphaFoldDB" id="A0A9P5X2T6"/>
<dbReference type="SUPFAM" id="SSF52540">
    <property type="entry name" value="P-loop containing nucleoside triphosphate hydrolases"/>
    <property type="match status" value="1"/>
</dbReference>
<feature type="domain" description="Helicase C-terminal" evidence="1">
    <location>
        <begin position="1"/>
        <end position="155"/>
    </location>
</feature>